<dbReference type="RefSeq" id="WP_141742532.1">
    <property type="nucleotide sequence ID" value="NZ_JAVDXX010000001.1"/>
</dbReference>
<proteinExistence type="predicted"/>
<reference evidence="1" key="1">
    <citation type="submission" date="2023-07" db="EMBL/GenBank/DDBJ databases">
        <title>Sequencing the genomes of 1000 actinobacteria strains.</title>
        <authorList>
            <person name="Klenk H.-P."/>
        </authorList>
    </citation>
    <scope>NUCLEOTIDE SEQUENCE</scope>
    <source>
        <strain evidence="1">DSM 13068</strain>
    </source>
</reference>
<keyword evidence="2" id="KW-1185">Reference proteome</keyword>
<name>A0ABU1Z043_9MICC</name>
<dbReference type="Proteomes" id="UP001180715">
    <property type="component" value="Unassembled WGS sequence"/>
</dbReference>
<evidence type="ECO:0000313" key="2">
    <source>
        <dbReference type="Proteomes" id="UP001180715"/>
    </source>
</evidence>
<accession>A0ABU1Z043</accession>
<comment type="caution">
    <text evidence="1">The sequence shown here is derived from an EMBL/GenBank/DDBJ whole genome shotgun (WGS) entry which is preliminary data.</text>
</comment>
<sequence>MCPPPCRRSIFQHQLDAARSPVYADPAHLAGVRVLGIDEHSWKHVRGHGEDSFATIFLDLTPLIDGTGRARLLDVKGGRSTNVVTT</sequence>
<organism evidence="1 2">
    <name type="scientific">Pseudoglutamicibacter albus</name>
    <dbReference type="NCBI Taxonomy" id="98671"/>
    <lineage>
        <taxon>Bacteria</taxon>
        <taxon>Bacillati</taxon>
        <taxon>Actinomycetota</taxon>
        <taxon>Actinomycetes</taxon>
        <taxon>Micrococcales</taxon>
        <taxon>Micrococcaceae</taxon>
        <taxon>Pseudoglutamicibacter</taxon>
    </lineage>
</organism>
<evidence type="ECO:0008006" key="3">
    <source>
        <dbReference type="Google" id="ProtNLM"/>
    </source>
</evidence>
<gene>
    <name evidence="1" type="ORF">J2S67_001257</name>
</gene>
<protein>
    <recommendedName>
        <fullName evidence="3">Transposase</fullName>
    </recommendedName>
</protein>
<dbReference type="EMBL" id="JAVDXX010000001">
    <property type="protein sequence ID" value="MDR7293989.1"/>
    <property type="molecule type" value="Genomic_DNA"/>
</dbReference>
<evidence type="ECO:0000313" key="1">
    <source>
        <dbReference type="EMBL" id="MDR7293989.1"/>
    </source>
</evidence>